<evidence type="ECO:0000313" key="2">
    <source>
        <dbReference type="EMBL" id="VDD83569.1"/>
    </source>
</evidence>
<accession>A0A3P6I6R0</accession>
<keyword evidence="3" id="KW-1185">Reference proteome</keyword>
<evidence type="ECO:0000313" key="3">
    <source>
        <dbReference type="Proteomes" id="UP000267029"/>
    </source>
</evidence>
<name>A0A3P6I6R0_MESCO</name>
<sequence length="179" mass="19847">MAAIPFYPLHFDEDVPSFYTTEFLVDIIRQNCRILAPSIRLFFNQTALPKDELLPIGASLEQLGFKGGLRLSPEEVTIYYQLDCRTKYPLTNLCRSSIDNCYVLWDEAGLWQEDVTTTEKTDAPPRLKSAAGSAVPTTVATTTDESDSSSEESLAEFFSVEKVGVPCSADLFKAETSAK</sequence>
<dbReference type="STRING" id="53468.A0A3P6I6R0"/>
<proteinExistence type="predicted"/>
<feature type="region of interest" description="Disordered" evidence="1">
    <location>
        <begin position="117"/>
        <end position="152"/>
    </location>
</feature>
<dbReference type="Proteomes" id="UP000267029">
    <property type="component" value="Unassembled WGS sequence"/>
</dbReference>
<protein>
    <submittedName>
        <fullName evidence="2">Uncharacterized protein</fullName>
    </submittedName>
</protein>
<organism evidence="2 3">
    <name type="scientific">Mesocestoides corti</name>
    <name type="common">Flatworm</name>
    <dbReference type="NCBI Taxonomy" id="53468"/>
    <lineage>
        <taxon>Eukaryota</taxon>
        <taxon>Metazoa</taxon>
        <taxon>Spiralia</taxon>
        <taxon>Lophotrochozoa</taxon>
        <taxon>Platyhelminthes</taxon>
        <taxon>Cestoda</taxon>
        <taxon>Eucestoda</taxon>
        <taxon>Cyclophyllidea</taxon>
        <taxon>Mesocestoididae</taxon>
        <taxon>Mesocestoides</taxon>
    </lineage>
</organism>
<reference evidence="2 3" key="1">
    <citation type="submission" date="2018-10" db="EMBL/GenBank/DDBJ databases">
        <authorList>
            <consortium name="Pathogen Informatics"/>
        </authorList>
    </citation>
    <scope>NUCLEOTIDE SEQUENCE [LARGE SCALE GENOMIC DNA]</scope>
</reference>
<gene>
    <name evidence="2" type="ORF">MCOS_LOCUS9572</name>
</gene>
<evidence type="ECO:0000256" key="1">
    <source>
        <dbReference type="SAM" id="MobiDB-lite"/>
    </source>
</evidence>
<dbReference type="OrthoDB" id="418595at2759"/>
<dbReference type="EMBL" id="UXSR01005766">
    <property type="protein sequence ID" value="VDD83569.1"/>
    <property type="molecule type" value="Genomic_DNA"/>
</dbReference>
<feature type="compositionally biased region" description="Low complexity" evidence="1">
    <location>
        <begin position="129"/>
        <end position="143"/>
    </location>
</feature>
<dbReference type="AlphaFoldDB" id="A0A3P6I6R0"/>